<dbReference type="Pfam" id="PF08353">
    <property type="entry name" value="MurT_C"/>
    <property type="match status" value="1"/>
</dbReference>
<gene>
    <name evidence="1" type="primary">murT</name>
    <name evidence="4" type="ORF">A3A93_05000</name>
</gene>
<keyword evidence="1" id="KW-0479">Metal-binding</keyword>
<dbReference type="GO" id="GO:0140282">
    <property type="term" value="F:carbon-nitrogen ligase activity on lipid II"/>
    <property type="evidence" value="ECO:0007669"/>
    <property type="project" value="UniProtKB-UniRule"/>
</dbReference>
<name>A0A1F7J0P2_9BACT</name>
<dbReference type="GO" id="GO:0016881">
    <property type="term" value="F:acid-amino acid ligase activity"/>
    <property type="evidence" value="ECO:0007669"/>
    <property type="project" value="InterPro"/>
</dbReference>
<dbReference type="InterPro" id="IPR043703">
    <property type="entry name" value="Lipid_II_synth_MurT"/>
</dbReference>
<reference evidence="4 5" key="1">
    <citation type="journal article" date="2016" name="Nat. Commun.">
        <title>Thousands of microbial genomes shed light on interconnected biogeochemical processes in an aquifer system.</title>
        <authorList>
            <person name="Anantharaman K."/>
            <person name="Brown C.T."/>
            <person name="Hug L.A."/>
            <person name="Sharon I."/>
            <person name="Castelle C.J."/>
            <person name="Probst A.J."/>
            <person name="Thomas B.C."/>
            <person name="Singh A."/>
            <person name="Wilkins M.J."/>
            <person name="Karaoz U."/>
            <person name="Brodie E.L."/>
            <person name="Williams K.H."/>
            <person name="Hubbard S.S."/>
            <person name="Banfield J.F."/>
        </authorList>
    </citation>
    <scope>NUCLEOTIDE SEQUENCE [LARGE SCALE GENOMIC DNA]</scope>
</reference>
<dbReference type="Gene3D" id="3.40.1190.10">
    <property type="entry name" value="Mur-like, catalytic domain"/>
    <property type="match status" value="1"/>
</dbReference>
<evidence type="ECO:0000313" key="5">
    <source>
        <dbReference type="Proteomes" id="UP000177141"/>
    </source>
</evidence>
<keyword evidence="1" id="KW-0862">Zinc</keyword>
<keyword evidence="1" id="KW-0573">Peptidoglycan synthesis</keyword>
<dbReference type="EC" id="6.3.5.13" evidence="1"/>
<dbReference type="Pfam" id="PF08245">
    <property type="entry name" value="Mur_ligase_M"/>
    <property type="match status" value="1"/>
</dbReference>
<keyword evidence="1" id="KW-0133">Cell shape</keyword>
<dbReference type="GO" id="GO:0005524">
    <property type="term" value="F:ATP binding"/>
    <property type="evidence" value="ECO:0007669"/>
    <property type="project" value="UniProtKB-UniRule"/>
</dbReference>
<feature type="domain" description="Lipid II isoglutaminyl synthase (glutamine-hydrolyzing) subunit MurT C-terminal" evidence="3">
    <location>
        <begin position="313"/>
        <end position="438"/>
    </location>
</feature>
<dbReference type="InterPro" id="IPR036565">
    <property type="entry name" value="Mur-like_cat_sf"/>
</dbReference>
<keyword evidence="1" id="KW-0067">ATP-binding</keyword>
<feature type="binding site" evidence="1">
    <location>
        <position position="214"/>
    </location>
    <ligand>
        <name>Zn(2+)</name>
        <dbReference type="ChEBI" id="CHEBI:29105"/>
    </ligand>
</feature>
<comment type="catalytic activity">
    <reaction evidence="1">
        <text>beta-D-GlcNAc-(1-&gt;4)-Mur2Ac(oyl-L-Ala-gamma-D-O-P-Glu-L-Lys-D-Ala-D-Ala)-di-trans,octa-cis-undecaprenyl diphosphate + NH4(+) = beta-D-GlcNAc-(1-&gt;4)-Mur2Ac(oyl-L-Ala-D-isoglutaminyl-L-Lys-D-Ala-D-Ala)-di-trans,octa-cis-undecaprenyl diphosphate + phosphate + H(+)</text>
        <dbReference type="Rhea" id="RHEA:57932"/>
        <dbReference type="ChEBI" id="CHEBI:15378"/>
        <dbReference type="ChEBI" id="CHEBI:28938"/>
        <dbReference type="ChEBI" id="CHEBI:43474"/>
        <dbReference type="ChEBI" id="CHEBI:62233"/>
        <dbReference type="ChEBI" id="CHEBI:143132"/>
    </reaction>
</comment>
<feature type="domain" description="Mur ligase central" evidence="2">
    <location>
        <begin position="57"/>
        <end position="274"/>
    </location>
</feature>
<sequence>MTLINIFILLLARAVTFIIKIFALGAGSTWPGHIALAINPHIGREILLQNKIRIVLVVGTNGKTTTSKLLRTILEKNGHKVIKNPQGANLLNGITSSLLSIASLGGKLDADVAIFEVDENMLPLVTAEVTPSAVVFLNLFRDQLDRYGEVDSVASKWQNVLKQLPDTTQVFINGDDPQLFFIGSKLKQKTYYFGLAEKEFTVKQIPHDVDSVYCPICGKKLHYKGISYSHLGDFYCVSCGFKRKDVVDYYDMRFPSGLLGKYNLYNLSAAAIVAKESFLLTNELIEQALDDFSPAFGRQERISYKGKNIFMLLSKNPVGFNQSIETVLQHYKKKKNNVLLILNDRIPDGTDVSWIWDVDFDRLHDFADKIFISGDRVYDMAIRIKYGFDRDVKIENSLGKTIFENVVAYEQLKKAIDHAVSSSGPNNDCIILATYSGMLDARKILVGRQIM</sequence>
<evidence type="ECO:0000259" key="3">
    <source>
        <dbReference type="Pfam" id="PF08353"/>
    </source>
</evidence>
<feature type="binding site" evidence="1">
    <location>
        <position position="239"/>
    </location>
    <ligand>
        <name>Zn(2+)</name>
        <dbReference type="ChEBI" id="CHEBI:29105"/>
    </ligand>
</feature>
<accession>A0A1F7J0P2</accession>
<comment type="pathway">
    <text evidence="1">Cell wall biogenesis; peptidoglycan biosynthesis.</text>
</comment>
<keyword evidence="1" id="KW-0436">Ligase</keyword>
<evidence type="ECO:0000259" key="2">
    <source>
        <dbReference type="Pfam" id="PF08245"/>
    </source>
</evidence>
<dbReference type="InterPro" id="IPR013564">
    <property type="entry name" value="MurT_C"/>
</dbReference>
<dbReference type="EMBL" id="MGAL01000004">
    <property type="protein sequence ID" value="OGK49190.1"/>
    <property type="molecule type" value="Genomic_DNA"/>
</dbReference>
<feature type="binding site" evidence="1">
    <location>
        <position position="236"/>
    </location>
    <ligand>
        <name>Zn(2+)</name>
        <dbReference type="ChEBI" id="CHEBI:29105"/>
    </ligand>
</feature>
<dbReference type="Proteomes" id="UP000177141">
    <property type="component" value="Unassembled WGS sequence"/>
</dbReference>
<evidence type="ECO:0000256" key="1">
    <source>
        <dbReference type="HAMAP-Rule" id="MF_02214"/>
    </source>
</evidence>
<dbReference type="AlphaFoldDB" id="A0A1F7J0P2"/>
<dbReference type="SUPFAM" id="SSF53623">
    <property type="entry name" value="MurD-like peptide ligases, catalytic domain"/>
    <property type="match status" value="1"/>
</dbReference>
<evidence type="ECO:0000313" key="4">
    <source>
        <dbReference type="EMBL" id="OGK49190.1"/>
    </source>
</evidence>
<comment type="function">
    <text evidence="1">The lipid II isoglutaminyl synthase complex catalyzes the formation of alpha-D-isoglutamine in the cell wall lipid II stem peptide. The MurT subunit catalyzes the ATP-dependent amidation of D-glutamate residue of lipid II, converting it to an isoglutamine residue.</text>
</comment>
<dbReference type="GO" id="GO:0009252">
    <property type="term" value="P:peptidoglycan biosynthetic process"/>
    <property type="evidence" value="ECO:0007669"/>
    <property type="project" value="UniProtKB-UniRule"/>
</dbReference>
<dbReference type="PANTHER" id="PTHR23135:SF7">
    <property type="entry name" value="LIPID II ISOGLUTAMINYL SYNTHASE (GLUTAMINE-HYDROLYZING) SUBUNIT MURT"/>
    <property type="match status" value="1"/>
</dbReference>
<organism evidence="4 5">
    <name type="scientific">Candidatus Roizmanbacteria bacterium RIFCSPLOWO2_01_FULL_38_12</name>
    <dbReference type="NCBI Taxonomy" id="1802061"/>
    <lineage>
        <taxon>Bacteria</taxon>
        <taxon>Candidatus Roizmaniibacteriota</taxon>
    </lineage>
</organism>
<feature type="binding site" evidence="1">
    <location>
        <position position="217"/>
    </location>
    <ligand>
        <name>Zn(2+)</name>
        <dbReference type="ChEBI" id="CHEBI:29105"/>
    </ligand>
</feature>
<dbReference type="GO" id="GO:0071555">
    <property type="term" value="P:cell wall organization"/>
    <property type="evidence" value="ECO:0007669"/>
    <property type="project" value="UniProtKB-KW"/>
</dbReference>
<protein>
    <recommendedName>
        <fullName evidence="1">Lipid II isoglutaminyl synthase (glutamine-hydrolyzing) subunit MurT</fullName>
        <ecNumber evidence="1">6.3.5.13</ecNumber>
    </recommendedName>
</protein>
<dbReference type="UniPathway" id="UPA00219"/>
<feature type="active site" evidence="1">
    <location>
        <position position="351"/>
    </location>
</feature>
<comment type="catalytic activity">
    <reaction evidence="1">
        <text>beta-D-GlcNAc-(1-&gt;4)-Mur2Ac(oyl-L-Ala-gamma-D-Glu-L-Lys-D-Ala-D-Ala)-di-trans,octa-cis-undecaprenyl diphosphate + ATP = beta-D-GlcNAc-(1-&gt;4)-Mur2Ac(oyl-L-Ala-gamma-D-O-P-Glu-L-Lys-D-Ala-D-Ala)-di-trans,octa-cis-undecaprenyl diphosphate + ADP</text>
        <dbReference type="Rhea" id="RHEA:59488"/>
        <dbReference type="ChEBI" id="CHEBI:30616"/>
        <dbReference type="ChEBI" id="CHEBI:60033"/>
        <dbReference type="ChEBI" id="CHEBI:143132"/>
        <dbReference type="ChEBI" id="CHEBI:456216"/>
    </reaction>
</comment>
<dbReference type="GO" id="GO:0008360">
    <property type="term" value="P:regulation of cell shape"/>
    <property type="evidence" value="ECO:0007669"/>
    <property type="project" value="UniProtKB-KW"/>
</dbReference>
<comment type="subunit">
    <text evidence="1">Forms a heterodimer with GatD.</text>
</comment>
<keyword evidence="1" id="KW-0547">Nucleotide-binding</keyword>
<dbReference type="HAMAP" id="MF_02214">
    <property type="entry name" value="Lipid_II_synth_MurT"/>
    <property type="match status" value="1"/>
</dbReference>
<proteinExistence type="inferred from homology"/>
<comment type="catalytic activity">
    <reaction evidence="1">
        <text>beta-D-GlcNAc-(1-&gt;4)-Mur2Ac(oyl-L-Ala-gamma-D-Glu-L-Lys-D-Ala-D-Ala)-di-trans,octa-cis-undecaprenyl diphosphate + L-glutamine + ATP + H2O = beta-D-GlcNAc-(1-&gt;4)-Mur2Ac(oyl-L-Ala-D-isoglutaminyl-L-Lys-D-Ala-D-Ala)-di-trans,octa-cis-undecaprenyl diphosphate + L-glutamate + ADP + phosphate + H(+)</text>
        <dbReference type="Rhea" id="RHEA:57928"/>
        <dbReference type="ChEBI" id="CHEBI:15377"/>
        <dbReference type="ChEBI" id="CHEBI:15378"/>
        <dbReference type="ChEBI" id="CHEBI:29985"/>
        <dbReference type="ChEBI" id="CHEBI:30616"/>
        <dbReference type="ChEBI" id="CHEBI:43474"/>
        <dbReference type="ChEBI" id="CHEBI:58359"/>
        <dbReference type="ChEBI" id="CHEBI:60033"/>
        <dbReference type="ChEBI" id="CHEBI:62233"/>
        <dbReference type="ChEBI" id="CHEBI:456216"/>
        <dbReference type="EC" id="6.3.5.13"/>
    </reaction>
</comment>
<dbReference type="GO" id="GO:0008270">
    <property type="term" value="F:zinc ion binding"/>
    <property type="evidence" value="ECO:0007669"/>
    <property type="project" value="UniProtKB-UniRule"/>
</dbReference>
<comment type="caution">
    <text evidence="4">The sequence shown here is derived from an EMBL/GenBank/DDBJ whole genome shotgun (WGS) entry which is preliminary data.</text>
</comment>
<keyword evidence="1" id="KW-0961">Cell wall biogenesis/degradation</keyword>
<comment type="similarity">
    <text evidence="1">Belongs to the MurCDEF family. MurT subfamily.</text>
</comment>
<dbReference type="InterPro" id="IPR013221">
    <property type="entry name" value="Mur_ligase_cen"/>
</dbReference>
<dbReference type="STRING" id="1802061.A3A93_05000"/>
<dbReference type="PANTHER" id="PTHR23135">
    <property type="entry name" value="MUR LIGASE FAMILY MEMBER"/>
    <property type="match status" value="1"/>
</dbReference>